<dbReference type="GO" id="GO:0005829">
    <property type="term" value="C:cytosol"/>
    <property type="evidence" value="ECO:0007669"/>
    <property type="project" value="TreeGrafter"/>
</dbReference>
<evidence type="ECO:0000256" key="3">
    <source>
        <dbReference type="ARBA" id="ARBA00022737"/>
    </source>
</evidence>
<evidence type="ECO:0000313" key="4">
    <source>
        <dbReference type="EMBL" id="CAF4130526.1"/>
    </source>
</evidence>
<dbReference type="AlphaFoldDB" id="A0A820MNR8"/>
<keyword evidence="3" id="KW-0677">Repeat</keyword>
<dbReference type="GO" id="GO:0006913">
    <property type="term" value="P:nucleocytoplasmic transport"/>
    <property type="evidence" value="ECO:0007669"/>
    <property type="project" value="TreeGrafter"/>
</dbReference>
<dbReference type="GO" id="GO:0031267">
    <property type="term" value="F:small GTPase binding"/>
    <property type="evidence" value="ECO:0007669"/>
    <property type="project" value="TreeGrafter"/>
</dbReference>
<evidence type="ECO:0000313" key="6">
    <source>
        <dbReference type="Proteomes" id="UP000663873"/>
    </source>
</evidence>
<keyword evidence="2" id="KW-0433">Leucine-rich repeat</keyword>
<keyword evidence="1" id="KW-0343">GTPase activation</keyword>
<dbReference type="Gene3D" id="3.80.10.10">
    <property type="entry name" value="Ribonuclease Inhibitor"/>
    <property type="match status" value="1"/>
</dbReference>
<organism evidence="5 6">
    <name type="scientific">Rotaria socialis</name>
    <dbReference type="NCBI Taxonomy" id="392032"/>
    <lineage>
        <taxon>Eukaryota</taxon>
        <taxon>Metazoa</taxon>
        <taxon>Spiralia</taxon>
        <taxon>Gnathifera</taxon>
        <taxon>Rotifera</taxon>
        <taxon>Eurotatoria</taxon>
        <taxon>Bdelloidea</taxon>
        <taxon>Philodinida</taxon>
        <taxon>Philodinidae</taxon>
        <taxon>Rotaria</taxon>
    </lineage>
</organism>
<dbReference type="GO" id="GO:0005096">
    <property type="term" value="F:GTPase activator activity"/>
    <property type="evidence" value="ECO:0007669"/>
    <property type="project" value="UniProtKB-KW"/>
</dbReference>
<dbReference type="PANTHER" id="PTHR24113:SF12">
    <property type="entry name" value="RAN GTPASE-ACTIVATING PROTEIN 1"/>
    <property type="match status" value="1"/>
</dbReference>
<protein>
    <submittedName>
        <fullName evidence="5">Uncharacterized protein</fullName>
    </submittedName>
</protein>
<dbReference type="InterPro" id="IPR001611">
    <property type="entry name" value="Leu-rich_rpt"/>
</dbReference>
<dbReference type="GO" id="GO:0005634">
    <property type="term" value="C:nucleus"/>
    <property type="evidence" value="ECO:0007669"/>
    <property type="project" value="TreeGrafter"/>
</dbReference>
<dbReference type="InterPro" id="IPR032675">
    <property type="entry name" value="LRR_dom_sf"/>
</dbReference>
<dbReference type="Proteomes" id="UP000663851">
    <property type="component" value="Unassembled WGS sequence"/>
</dbReference>
<accession>A0A820MNR8</accession>
<dbReference type="PANTHER" id="PTHR24113">
    <property type="entry name" value="RAN GTPASE-ACTIVATING PROTEIN 1"/>
    <property type="match status" value="1"/>
</dbReference>
<gene>
    <name evidence="4" type="ORF">HFQ381_LOCUS3037</name>
    <name evidence="5" type="ORF">UJA718_LOCUS17378</name>
</gene>
<keyword evidence="6" id="KW-1185">Reference proteome</keyword>
<dbReference type="Pfam" id="PF13516">
    <property type="entry name" value="LRR_6"/>
    <property type="match status" value="3"/>
</dbReference>
<dbReference type="InterPro" id="IPR027038">
    <property type="entry name" value="RanGap"/>
</dbReference>
<dbReference type="EMBL" id="CAJOBP010002812">
    <property type="protein sequence ID" value="CAF4375446.1"/>
    <property type="molecule type" value="Genomic_DNA"/>
</dbReference>
<dbReference type="GO" id="GO:0048471">
    <property type="term" value="C:perinuclear region of cytoplasm"/>
    <property type="evidence" value="ECO:0007669"/>
    <property type="project" value="TreeGrafter"/>
</dbReference>
<dbReference type="SMART" id="SM00368">
    <property type="entry name" value="LRR_RI"/>
    <property type="match status" value="3"/>
</dbReference>
<evidence type="ECO:0000256" key="2">
    <source>
        <dbReference type="ARBA" id="ARBA00022614"/>
    </source>
</evidence>
<dbReference type="EMBL" id="CAJOBO010000105">
    <property type="protein sequence ID" value="CAF4130526.1"/>
    <property type="molecule type" value="Genomic_DNA"/>
</dbReference>
<sequence>MDKELMNSLKKPSLGGYQLLTLTTLDLGSNMIEVNGSLHLTKVLTNNTALEMLDLRTNTIGNKGEHHISTALTMNKTLTTLKLNANSIGDDGVRCLAHALIKKRGKIFVST</sequence>
<proteinExistence type="predicted"/>
<dbReference type="SUPFAM" id="SSF52047">
    <property type="entry name" value="RNI-like"/>
    <property type="match status" value="1"/>
</dbReference>
<dbReference type="Proteomes" id="UP000663873">
    <property type="component" value="Unassembled WGS sequence"/>
</dbReference>
<evidence type="ECO:0000256" key="1">
    <source>
        <dbReference type="ARBA" id="ARBA00022468"/>
    </source>
</evidence>
<name>A0A820MNR8_9BILA</name>
<reference evidence="5" key="1">
    <citation type="submission" date="2021-02" db="EMBL/GenBank/DDBJ databases">
        <authorList>
            <person name="Nowell W R."/>
        </authorList>
    </citation>
    <scope>NUCLEOTIDE SEQUENCE</scope>
</reference>
<comment type="caution">
    <text evidence="5">The sequence shown here is derived from an EMBL/GenBank/DDBJ whole genome shotgun (WGS) entry which is preliminary data.</text>
</comment>
<evidence type="ECO:0000313" key="5">
    <source>
        <dbReference type="EMBL" id="CAF4375446.1"/>
    </source>
</evidence>